<proteinExistence type="predicted"/>
<keyword evidence="3" id="KW-0472">Membrane</keyword>
<accession>A0A1R4LDI8</accession>
<dbReference type="Gene3D" id="3.40.47.10">
    <property type="match status" value="2"/>
</dbReference>
<dbReference type="InterPro" id="IPR013747">
    <property type="entry name" value="ACP_syn_III_C"/>
</dbReference>
<evidence type="ECO:0000256" key="2">
    <source>
        <dbReference type="ARBA" id="ARBA00023315"/>
    </source>
</evidence>
<dbReference type="CDD" id="cd00827">
    <property type="entry name" value="init_cond_enzymes"/>
    <property type="match status" value="1"/>
</dbReference>
<dbReference type="Pfam" id="PF08541">
    <property type="entry name" value="ACP_syn_III_C"/>
    <property type="match status" value="1"/>
</dbReference>
<evidence type="ECO:0000256" key="1">
    <source>
        <dbReference type="ARBA" id="ARBA00022679"/>
    </source>
</evidence>
<dbReference type="Pfam" id="PF08545">
    <property type="entry name" value="ACP_syn_III"/>
    <property type="match status" value="1"/>
</dbReference>
<dbReference type="RefSeq" id="WP_077333728.1">
    <property type="nucleotide sequence ID" value="NZ_FULE01000014.1"/>
</dbReference>
<protein>
    <submittedName>
        <fullName evidence="6">3-oxoacyl-[acyl-carrier-protein] synthase 3</fullName>
        <ecNumber evidence="6">2.3.1.180</ecNumber>
    </submittedName>
</protein>
<reference evidence="7" key="1">
    <citation type="submission" date="2017-02" db="EMBL/GenBank/DDBJ databases">
        <authorList>
            <person name="Rodrigo-Torres L."/>
            <person name="Arahal R.D."/>
            <person name="Lucena T."/>
        </authorList>
    </citation>
    <scope>NUCLEOTIDE SEQUENCE [LARGE SCALE GENOMIC DNA]</scope>
    <source>
        <strain evidence="7">CECT 7878</strain>
    </source>
</reference>
<dbReference type="OrthoDB" id="2636646at2"/>
<dbReference type="AlphaFoldDB" id="A0A1R4LDI8"/>
<keyword evidence="3" id="KW-0812">Transmembrane</keyword>
<feature type="transmembrane region" description="Helical" evidence="3">
    <location>
        <begin position="288"/>
        <end position="307"/>
    </location>
</feature>
<keyword evidence="2 6" id="KW-0012">Acyltransferase</keyword>
<dbReference type="GO" id="GO:0004315">
    <property type="term" value="F:3-oxoacyl-[acyl-carrier-protein] synthase activity"/>
    <property type="evidence" value="ECO:0007669"/>
    <property type="project" value="InterPro"/>
</dbReference>
<evidence type="ECO:0000259" key="4">
    <source>
        <dbReference type="Pfam" id="PF08541"/>
    </source>
</evidence>
<evidence type="ECO:0000259" key="5">
    <source>
        <dbReference type="Pfam" id="PF08545"/>
    </source>
</evidence>
<sequence length="317" mass="34801">MSLTIDRIGVYLPEQCQALQHLALQSPLNSEEVKVYQRFYGLGKVAISDVSLEEMIIRAAQEAISKSQFFSEDIACLVHAHTAPETWPYPNGLLTKICRRLGLRNAHCLAVHSNNCASTLNGLMTSRNYLQSSSAKAVLMVTADLTFSGILQQIPNTTICGDGASACVLSLDGEGAAIRSLEMCYYGNHSRGSWQSAEEQAEFESLYAGRLAEVMQRALVSAGLTWPEIRWVFPHNVNAISWREVAGRLGIPMTQIFLENLSEYGHCFGADIFINWNTAQNRLHCGDYIMVATVGLGAVFGAAVFQVSKGKHIHDKA</sequence>
<dbReference type="GO" id="GO:0033818">
    <property type="term" value="F:beta-ketoacyl-acyl-carrier-protein synthase III activity"/>
    <property type="evidence" value="ECO:0007669"/>
    <property type="project" value="UniProtKB-EC"/>
</dbReference>
<dbReference type="PANTHER" id="PTHR34069:SF2">
    <property type="entry name" value="BETA-KETOACYL-[ACYL-CARRIER-PROTEIN] SYNTHASE III"/>
    <property type="match status" value="1"/>
</dbReference>
<dbReference type="InterPro" id="IPR013751">
    <property type="entry name" value="ACP_syn_III_N"/>
</dbReference>
<dbReference type="GO" id="GO:0044550">
    <property type="term" value="P:secondary metabolite biosynthetic process"/>
    <property type="evidence" value="ECO:0007669"/>
    <property type="project" value="TreeGrafter"/>
</dbReference>
<evidence type="ECO:0000313" key="7">
    <source>
        <dbReference type="Proteomes" id="UP000188276"/>
    </source>
</evidence>
<dbReference type="EMBL" id="FULE01000014">
    <property type="protein sequence ID" value="SJN54636.1"/>
    <property type="molecule type" value="Genomic_DNA"/>
</dbReference>
<dbReference type="GO" id="GO:0006633">
    <property type="term" value="P:fatty acid biosynthetic process"/>
    <property type="evidence" value="ECO:0007669"/>
    <property type="project" value="InterPro"/>
</dbReference>
<dbReference type="Proteomes" id="UP000188276">
    <property type="component" value="Unassembled WGS sequence"/>
</dbReference>
<dbReference type="SUPFAM" id="SSF53901">
    <property type="entry name" value="Thiolase-like"/>
    <property type="match status" value="1"/>
</dbReference>
<dbReference type="STRING" id="1123498.VR7878_00859"/>
<evidence type="ECO:0000256" key="3">
    <source>
        <dbReference type="SAM" id="Phobius"/>
    </source>
</evidence>
<keyword evidence="7" id="KW-1185">Reference proteome</keyword>
<keyword evidence="3" id="KW-1133">Transmembrane helix</keyword>
<name>A0A1R4LDI8_VIBR1</name>
<evidence type="ECO:0000313" key="6">
    <source>
        <dbReference type="EMBL" id="SJN54636.1"/>
    </source>
</evidence>
<feature type="domain" description="Beta-ketoacyl-[acyl-carrier-protein] synthase III C-terminal" evidence="4">
    <location>
        <begin position="221"/>
        <end position="306"/>
    </location>
</feature>
<keyword evidence="1 6" id="KW-0808">Transferase</keyword>
<organism evidence="6 7">
    <name type="scientific">Vibrio ruber (strain DSM 16370 / JCM 11486 / BCRC 17186 / CECT 7878 / LMG 23124 / VR1)</name>
    <dbReference type="NCBI Taxonomy" id="1123498"/>
    <lineage>
        <taxon>Bacteria</taxon>
        <taxon>Pseudomonadati</taxon>
        <taxon>Pseudomonadota</taxon>
        <taxon>Gammaproteobacteria</taxon>
        <taxon>Vibrionales</taxon>
        <taxon>Vibrionaceae</taxon>
        <taxon>Vibrio</taxon>
    </lineage>
</organism>
<dbReference type="InterPro" id="IPR016039">
    <property type="entry name" value="Thiolase-like"/>
</dbReference>
<dbReference type="EC" id="2.3.1.180" evidence="6"/>
<feature type="domain" description="Beta-ketoacyl-[acyl-carrier-protein] synthase III N-terminal" evidence="5">
    <location>
        <begin position="113"/>
        <end position="182"/>
    </location>
</feature>
<gene>
    <name evidence="6" type="primary">fabH_3</name>
    <name evidence="6" type="ORF">VR7878_00859</name>
</gene>
<dbReference type="PANTHER" id="PTHR34069">
    <property type="entry name" value="3-OXOACYL-[ACYL-CARRIER-PROTEIN] SYNTHASE 3"/>
    <property type="match status" value="1"/>
</dbReference>